<dbReference type="EMBL" id="CP000553">
    <property type="protein sequence ID" value="ABM75424.1"/>
    <property type="molecule type" value="Genomic_DNA"/>
</dbReference>
<keyword evidence="1" id="KW-0472">Membrane</keyword>
<feature type="transmembrane region" description="Helical" evidence="1">
    <location>
        <begin position="224"/>
        <end position="248"/>
    </location>
</feature>
<keyword evidence="1" id="KW-1133">Transmembrane helix</keyword>
<proteinExistence type="predicted"/>
<dbReference type="AlphaFoldDB" id="A2C1R4"/>
<feature type="transmembrane region" description="Helical" evidence="1">
    <location>
        <begin position="389"/>
        <end position="410"/>
    </location>
</feature>
<feature type="transmembrane region" description="Helical" evidence="1">
    <location>
        <begin position="196"/>
        <end position="218"/>
    </location>
</feature>
<dbReference type="RefSeq" id="WP_011823569.1">
    <property type="nucleotide sequence ID" value="NC_008819.1"/>
</dbReference>
<dbReference type="KEGG" id="pme:NATL1_08661"/>
<reference evidence="3" key="1">
    <citation type="journal article" date="2007" name="PLoS Genet.">
        <title>Patterns and implications of gene gain and loss in the evolution of Prochlorococcus.</title>
        <authorList>
            <person name="Kettler G.C."/>
            <person name="Martiny A.C."/>
            <person name="Huang K."/>
            <person name="Zucker J."/>
            <person name="Coleman M.L."/>
            <person name="Rodrigue S."/>
            <person name="Chen F."/>
            <person name="Lapidus A."/>
            <person name="Ferriera S."/>
            <person name="Johnson J."/>
            <person name="Steglich C."/>
            <person name="Church G.M."/>
            <person name="Richardson P."/>
            <person name="Chisholm S.W."/>
        </authorList>
    </citation>
    <scope>NUCLEOTIDE SEQUENCE [LARGE SCALE GENOMIC DNA]</scope>
    <source>
        <strain evidence="3">NATL1A</strain>
    </source>
</reference>
<protein>
    <submittedName>
        <fullName evidence="2">Uncharacterized protein</fullName>
    </submittedName>
</protein>
<dbReference type="Proteomes" id="UP000002592">
    <property type="component" value="Chromosome"/>
</dbReference>
<dbReference type="HOGENOM" id="CLU_656972_0_0_3"/>
<feature type="transmembrane region" description="Helical" evidence="1">
    <location>
        <begin position="50"/>
        <end position="68"/>
    </location>
</feature>
<feature type="transmembrane region" description="Helical" evidence="1">
    <location>
        <begin position="167"/>
        <end position="184"/>
    </location>
</feature>
<dbReference type="eggNOG" id="ENOG502ZJYZ">
    <property type="taxonomic scope" value="Bacteria"/>
</dbReference>
<gene>
    <name evidence="2" type="ordered locus">NATL1_08661</name>
</gene>
<keyword evidence="1" id="KW-0812">Transmembrane</keyword>
<accession>A2C1R4</accession>
<feature type="transmembrane region" description="Helical" evidence="1">
    <location>
        <begin position="260"/>
        <end position="279"/>
    </location>
</feature>
<sequence length="418" mass="47720">MTKLFLPNYFWFICFLPFIQPFPFPSDLQPLCPLIGLIILIRSSFKISKLVTPILFLFLIAVFTWINPFLGNSFLLEKTYLLKIASIPAALIIYNCTNNLIGYLRPKHVYATTFIYFLAFVFRNISPFWFVTIQDYFVNKTNVTLNSLAEYLVRSNRDIGILSTEPAFTAACCATLIVTALWFLQSSSKYEIEGNYINRLEAKLLTISILINILLIIGTKSLSGYVYLFLIFLPKIGSLVINNIRLLLNLTKNKIRVSRNNLLIISIFPILLATVLYFINFNTYNLNINSRLIQGLSVLFNTPEKIYQIDGGRVEAIITNTKIFLSQPITGYGFEFPDLYKIYQASGEYVTNKGSISTITYFPAATGFLSLVAFYLLIKQSRSPIYAKFLSLCFLTVSFSLAFPPIWVLLSLRPDRKK</sequence>
<feature type="transmembrane region" description="Helical" evidence="1">
    <location>
        <begin position="359"/>
        <end position="377"/>
    </location>
</feature>
<organism evidence="2 3">
    <name type="scientific">Prochlorococcus marinus (strain NATL1A)</name>
    <dbReference type="NCBI Taxonomy" id="167555"/>
    <lineage>
        <taxon>Bacteria</taxon>
        <taxon>Bacillati</taxon>
        <taxon>Cyanobacteriota</taxon>
        <taxon>Cyanophyceae</taxon>
        <taxon>Synechococcales</taxon>
        <taxon>Prochlorococcaceae</taxon>
        <taxon>Prochlorococcus</taxon>
    </lineage>
</organism>
<evidence type="ECO:0000256" key="1">
    <source>
        <dbReference type="SAM" id="Phobius"/>
    </source>
</evidence>
<evidence type="ECO:0000313" key="2">
    <source>
        <dbReference type="EMBL" id="ABM75424.1"/>
    </source>
</evidence>
<feature type="transmembrane region" description="Helical" evidence="1">
    <location>
        <begin position="109"/>
        <end position="130"/>
    </location>
</feature>
<name>A2C1R4_PROM1</name>
<feature type="transmembrane region" description="Helical" evidence="1">
    <location>
        <begin position="5"/>
        <end position="22"/>
    </location>
</feature>
<evidence type="ECO:0000313" key="3">
    <source>
        <dbReference type="Proteomes" id="UP000002592"/>
    </source>
</evidence>